<dbReference type="EMBL" id="FIZY01000004">
    <property type="protein sequence ID" value="CZF78847.1"/>
    <property type="molecule type" value="Genomic_DNA"/>
</dbReference>
<keyword evidence="4" id="KW-1185">Reference proteome</keyword>
<protein>
    <recommendedName>
        <fullName evidence="2">DUF4426 domain-containing protein</fullName>
    </recommendedName>
</protein>
<dbReference type="Pfam" id="PF14467">
    <property type="entry name" value="DUF4426"/>
    <property type="match status" value="1"/>
</dbReference>
<feature type="signal peptide" evidence="1">
    <location>
        <begin position="1"/>
        <end position="21"/>
    </location>
</feature>
<dbReference type="AlphaFoldDB" id="A0A128EWA9"/>
<reference evidence="4" key="1">
    <citation type="submission" date="2016-02" db="EMBL/GenBank/DDBJ databases">
        <authorList>
            <person name="Rodrigo-Torres Lidia"/>
            <person name="Arahal R.David."/>
        </authorList>
    </citation>
    <scope>NUCLEOTIDE SEQUENCE [LARGE SCALE GENOMIC DNA]</scope>
    <source>
        <strain evidence="4">CECT 8713</strain>
    </source>
</reference>
<evidence type="ECO:0000256" key="1">
    <source>
        <dbReference type="SAM" id="SignalP"/>
    </source>
</evidence>
<evidence type="ECO:0000313" key="4">
    <source>
        <dbReference type="Proteomes" id="UP000073601"/>
    </source>
</evidence>
<dbReference type="OrthoDB" id="8563353at2"/>
<feature type="chain" id="PRO_5007281709" description="DUF4426 domain-containing protein" evidence="1">
    <location>
        <begin position="22"/>
        <end position="144"/>
    </location>
</feature>
<dbReference type="RefSeq" id="WP_062705828.1">
    <property type="nucleotide sequence ID" value="NZ_CAWRCI010000004.1"/>
</dbReference>
<sequence>MKRFFLPLISALMLLSPFAHAGQSKGIGTLEVHYSAFNSTFITPKVAKAYDLKRSGVNAILNIAILDKAQAGKPALTATLTGEARNLLGNKKPLIFREVREGDAIYYLAELRFANEENYAFTIDISAEGNRSGKLTFNQTFYAD</sequence>
<dbReference type="InterPro" id="IPR025218">
    <property type="entry name" value="DUF4426"/>
</dbReference>
<evidence type="ECO:0000313" key="3">
    <source>
        <dbReference type="EMBL" id="CZF78847.1"/>
    </source>
</evidence>
<accession>A0A128EWA9</accession>
<keyword evidence="1" id="KW-0732">Signal</keyword>
<evidence type="ECO:0000259" key="2">
    <source>
        <dbReference type="Pfam" id="PF14467"/>
    </source>
</evidence>
<proteinExistence type="predicted"/>
<feature type="domain" description="DUF4426" evidence="2">
    <location>
        <begin position="26"/>
        <end position="144"/>
    </location>
</feature>
<dbReference type="Proteomes" id="UP000073601">
    <property type="component" value="Unassembled WGS sequence"/>
</dbReference>
<name>A0A128EWA9_9GAMM</name>
<gene>
    <name evidence="3" type="ORF">GMA8713_00739</name>
</gene>
<dbReference type="Gene3D" id="2.60.40.3340">
    <property type="entry name" value="Domain of unknown function DUF4426"/>
    <property type="match status" value="1"/>
</dbReference>
<organism evidence="3 4">
    <name type="scientific">Grimontia marina</name>
    <dbReference type="NCBI Taxonomy" id="646534"/>
    <lineage>
        <taxon>Bacteria</taxon>
        <taxon>Pseudomonadati</taxon>
        <taxon>Pseudomonadota</taxon>
        <taxon>Gammaproteobacteria</taxon>
        <taxon>Vibrionales</taxon>
        <taxon>Vibrionaceae</taxon>
        <taxon>Grimontia</taxon>
    </lineage>
</organism>